<proteinExistence type="predicted"/>
<protein>
    <submittedName>
        <fullName evidence="1">Uncharacterized protein</fullName>
    </submittedName>
</protein>
<comment type="caution">
    <text evidence="1">The sequence shown here is derived from an EMBL/GenBank/DDBJ whole genome shotgun (WGS) entry which is preliminary data.</text>
</comment>
<gene>
    <name evidence="1" type="ORF">MLD38_035050</name>
</gene>
<sequence length="139" mass="16584">MTTSMKLAIPTFVTVLSLLQCYSLPAQVPSSIRPKRFWDRTTIVLINRVDDVLTLHCKSKDDVLGVHILQKGESWEFSFDPNFFFRTLFYCSFQWDGETHYFDVYKQTRDYRYKKIWWQVKIDGVCSRVTEGLFCFPWN</sequence>
<name>A0ACB9MBZ6_9MYRT</name>
<accession>A0ACB9MBZ6</accession>
<reference evidence="2" key="1">
    <citation type="journal article" date="2023" name="Front. Plant Sci.">
        <title>Chromosomal-level genome assembly of Melastoma candidum provides insights into trichome evolution.</title>
        <authorList>
            <person name="Zhong Y."/>
            <person name="Wu W."/>
            <person name="Sun C."/>
            <person name="Zou P."/>
            <person name="Liu Y."/>
            <person name="Dai S."/>
            <person name="Zhou R."/>
        </authorList>
    </citation>
    <scope>NUCLEOTIDE SEQUENCE [LARGE SCALE GENOMIC DNA]</scope>
</reference>
<dbReference type="Proteomes" id="UP001057402">
    <property type="component" value="Chromosome 10"/>
</dbReference>
<organism evidence="1 2">
    <name type="scientific">Melastoma candidum</name>
    <dbReference type="NCBI Taxonomy" id="119954"/>
    <lineage>
        <taxon>Eukaryota</taxon>
        <taxon>Viridiplantae</taxon>
        <taxon>Streptophyta</taxon>
        <taxon>Embryophyta</taxon>
        <taxon>Tracheophyta</taxon>
        <taxon>Spermatophyta</taxon>
        <taxon>Magnoliopsida</taxon>
        <taxon>eudicotyledons</taxon>
        <taxon>Gunneridae</taxon>
        <taxon>Pentapetalae</taxon>
        <taxon>rosids</taxon>
        <taxon>malvids</taxon>
        <taxon>Myrtales</taxon>
        <taxon>Melastomataceae</taxon>
        <taxon>Melastomatoideae</taxon>
        <taxon>Melastomateae</taxon>
        <taxon>Melastoma</taxon>
    </lineage>
</organism>
<evidence type="ECO:0000313" key="2">
    <source>
        <dbReference type="Proteomes" id="UP001057402"/>
    </source>
</evidence>
<dbReference type="EMBL" id="CM042889">
    <property type="protein sequence ID" value="KAI4321700.1"/>
    <property type="molecule type" value="Genomic_DNA"/>
</dbReference>
<keyword evidence="2" id="KW-1185">Reference proteome</keyword>
<evidence type="ECO:0000313" key="1">
    <source>
        <dbReference type="EMBL" id="KAI4321700.1"/>
    </source>
</evidence>